<sequence length="409" mass="47397">MDSYISSGPGYGPRLSYHPDVALPTDDVQSIECYDYYFTATCNPMDVFGDPEPRKTQGVLNNERRNQVSDEIYNEEPNEKLNLELEHNEEQNEKTKRGPKRRACPPKSPRKQQVRAFTSFKGFYVEGEYCFDDPIPSTWDRHPNAKYWVRPDDSFVCAYPPLKESMSGFTMDFGTADGVNLAYNGRPAYSFQSLRKYTNENRIRSRPRTCRPQDVFYDYAHVIADLLSAQNGQTDDEGEYSGGSTMYPTTYKFFNGLEDTPVEEGQVRRGGWQSIGGVRVQGEHDFTWPPPSSWQYVAKRKYWKRPDGAFVCAQPCGRRSWRTPECRKVVKRIEYRSRHDGTHSKEGFQYYCKPYGCLCDMAEGKGYTKIESLKKHLLGNGHMDVEEVNRIYRSLQYFRGQKRSSRESQ</sequence>
<feature type="region of interest" description="Disordered" evidence="1">
    <location>
        <begin position="84"/>
        <end position="112"/>
    </location>
</feature>
<comment type="caution">
    <text evidence="2">The sequence shown here is derived from an EMBL/GenBank/DDBJ whole genome shotgun (WGS) entry which is preliminary data.</text>
</comment>
<dbReference type="InParanoid" id="A0A409VR02"/>
<keyword evidence="3" id="KW-1185">Reference proteome</keyword>
<protein>
    <submittedName>
        <fullName evidence="2">Uncharacterized protein</fullName>
    </submittedName>
</protein>
<dbReference type="Proteomes" id="UP000284706">
    <property type="component" value="Unassembled WGS sequence"/>
</dbReference>
<evidence type="ECO:0000256" key="1">
    <source>
        <dbReference type="SAM" id="MobiDB-lite"/>
    </source>
</evidence>
<dbReference type="AlphaFoldDB" id="A0A409VR02"/>
<reference evidence="2 3" key="1">
    <citation type="journal article" date="2018" name="Evol. Lett.">
        <title>Horizontal gene cluster transfer increased hallucinogenic mushroom diversity.</title>
        <authorList>
            <person name="Reynolds H.T."/>
            <person name="Vijayakumar V."/>
            <person name="Gluck-Thaler E."/>
            <person name="Korotkin H.B."/>
            <person name="Matheny P.B."/>
            <person name="Slot J.C."/>
        </authorList>
    </citation>
    <scope>NUCLEOTIDE SEQUENCE [LARGE SCALE GENOMIC DNA]</scope>
    <source>
        <strain evidence="2 3">SRW20</strain>
    </source>
</reference>
<accession>A0A409VR02</accession>
<evidence type="ECO:0000313" key="3">
    <source>
        <dbReference type="Proteomes" id="UP000284706"/>
    </source>
</evidence>
<name>A0A409VR02_9AGAR</name>
<dbReference type="OrthoDB" id="10605349at2759"/>
<gene>
    <name evidence="2" type="ORF">CVT26_002966</name>
</gene>
<feature type="compositionally biased region" description="Basic and acidic residues" evidence="1">
    <location>
        <begin position="84"/>
        <end position="96"/>
    </location>
</feature>
<dbReference type="EMBL" id="NHYE01005590">
    <property type="protein sequence ID" value="PPQ68684.1"/>
    <property type="molecule type" value="Genomic_DNA"/>
</dbReference>
<evidence type="ECO:0000313" key="2">
    <source>
        <dbReference type="EMBL" id="PPQ68684.1"/>
    </source>
</evidence>
<proteinExistence type="predicted"/>
<feature type="compositionally biased region" description="Basic residues" evidence="1">
    <location>
        <begin position="97"/>
        <end position="112"/>
    </location>
</feature>
<organism evidence="2 3">
    <name type="scientific">Gymnopilus dilepis</name>
    <dbReference type="NCBI Taxonomy" id="231916"/>
    <lineage>
        <taxon>Eukaryota</taxon>
        <taxon>Fungi</taxon>
        <taxon>Dikarya</taxon>
        <taxon>Basidiomycota</taxon>
        <taxon>Agaricomycotina</taxon>
        <taxon>Agaricomycetes</taxon>
        <taxon>Agaricomycetidae</taxon>
        <taxon>Agaricales</taxon>
        <taxon>Agaricineae</taxon>
        <taxon>Hymenogastraceae</taxon>
        <taxon>Gymnopilus</taxon>
    </lineage>
</organism>